<comment type="similarity">
    <text evidence="2">Belongs to the AB hydrolase superfamily. Lipase family. Class 3 subfamily.</text>
</comment>
<feature type="signal peptide" evidence="5">
    <location>
        <begin position="1"/>
        <end position="19"/>
    </location>
</feature>
<dbReference type="PANTHER" id="PTHR45856:SF25">
    <property type="entry name" value="FUNGAL LIPASE-LIKE DOMAIN-CONTAINING PROTEIN"/>
    <property type="match status" value="1"/>
</dbReference>
<proteinExistence type="inferred from homology"/>
<evidence type="ECO:0000256" key="5">
    <source>
        <dbReference type="SAM" id="SignalP"/>
    </source>
</evidence>
<dbReference type="SUPFAM" id="SSF53474">
    <property type="entry name" value="alpha/beta-Hydrolases"/>
    <property type="match status" value="1"/>
</dbReference>
<dbReference type="RefSeq" id="XP_040625207.1">
    <property type="nucleotide sequence ID" value="XM_040770623.1"/>
</dbReference>
<dbReference type="OMA" id="NHRGPYF"/>
<dbReference type="InterPro" id="IPR051218">
    <property type="entry name" value="Sec_MonoDiacylglyc_Lipase"/>
</dbReference>
<dbReference type="GeneID" id="63685685"/>
<name>M5FSS7_DACPD</name>
<dbReference type="STRING" id="1858805.M5FSS7"/>
<dbReference type="HOGENOM" id="CLU_032957_9_0_1"/>
<dbReference type="EMBL" id="JH795873">
    <property type="protein sequence ID" value="EJT98309.1"/>
    <property type="molecule type" value="Genomic_DNA"/>
</dbReference>
<evidence type="ECO:0000256" key="2">
    <source>
        <dbReference type="ARBA" id="ARBA00043996"/>
    </source>
</evidence>
<feature type="chain" id="PRO_5004067137" evidence="5">
    <location>
        <begin position="20"/>
        <end position="296"/>
    </location>
</feature>
<organism evidence="7 8">
    <name type="scientific">Dacryopinax primogenitus (strain DJM 731)</name>
    <name type="common">Brown rot fungus</name>
    <dbReference type="NCBI Taxonomy" id="1858805"/>
    <lineage>
        <taxon>Eukaryota</taxon>
        <taxon>Fungi</taxon>
        <taxon>Dikarya</taxon>
        <taxon>Basidiomycota</taxon>
        <taxon>Agaricomycotina</taxon>
        <taxon>Dacrymycetes</taxon>
        <taxon>Dacrymycetales</taxon>
        <taxon>Dacrymycetaceae</taxon>
        <taxon>Dacryopinax</taxon>
    </lineage>
</organism>
<evidence type="ECO:0000313" key="7">
    <source>
        <dbReference type="EMBL" id="EJT98309.1"/>
    </source>
</evidence>
<evidence type="ECO:0000256" key="3">
    <source>
        <dbReference type="ARBA" id="ARBA00047591"/>
    </source>
</evidence>
<dbReference type="Proteomes" id="UP000030653">
    <property type="component" value="Unassembled WGS sequence"/>
</dbReference>
<keyword evidence="1" id="KW-1015">Disulfide bond</keyword>
<reference evidence="7 8" key="1">
    <citation type="journal article" date="2012" name="Science">
        <title>The Paleozoic origin of enzymatic lignin decomposition reconstructed from 31 fungal genomes.</title>
        <authorList>
            <person name="Floudas D."/>
            <person name="Binder M."/>
            <person name="Riley R."/>
            <person name="Barry K."/>
            <person name="Blanchette R.A."/>
            <person name="Henrissat B."/>
            <person name="Martinez A.T."/>
            <person name="Otillar R."/>
            <person name="Spatafora J.W."/>
            <person name="Yadav J.S."/>
            <person name="Aerts A."/>
            <person name="Benoit I."/>
            <person name="Boyd A."/>
            <person name="Carlson A."/>
            <person name="Copeland A."/>
            <person name="Coutinho P.M."/>
            <person name="de Vries R.P."/>
            <person name="Ferreira P."/>
            <person name="Findley K."/>
            <person name="Foster B."/>
            <person name="Gaskell J."/>
            <person name="Glotzer D."/>
            <person name="Gorecki P."/>
            <person name="Heitman J."/>
            <person name="Hesse C."/>
            <person name="Hori C."/>
            <person name="Igarashi K."/>
            <person name="Jurgens J.A."/>
            <person name="Kallen N."/>
            <person name="Kersten P."/>
            <person name="Kohler A."/>
            <person name="Kuees U."/>
            <person name="Kumar T.K.A."/>
            <person name="Kuo A."/>
            <person name="LaButti K."/>
            <person name="Larrondo L.F."/>
            <person name="Lindquist E."/>
            <person name="Ling A."/>
            <person name="Lombard V."/>
            <person name="Lucas S."/>
            <person name="Lundell T."/>
            <person name="Martin R."/>
            <person name="McLaughlin D.J."/>
            <person name="Morgenstern I."/>
            <person name="Morin E."/>
            <person name="Murat C."/>
            <person name="Nagy L.G."/>
            <person name="Nolan M."/>
            <person name="Ohm R.A."/>
            <person name="Patyshakuliyeva A."/>
            <person name="Rokas A."/>
            <person name="Ruiz-Duenas F.J."/>
            <person name="Sabat G."/>
            <person name="Salamov A."/>
            <person name="Samejima M."/>
            <person name="Schmutz J."/>
            <person name="Slot J.C."/>
            <person name="St John F."/>
            <person name="Stenlid J."/>
            <person name="Sun H."/>
            <person name="Sun S."/>
            <person name="Syed K."/>
            <person name="Tsang A."/>
            <person name="Wiebenga A."/>
            <person name="Young D."/>
            <person name="Pisabarro A."/>
            <person name="Eastwood D.C."/>
            <person name="Martin F."/>
            <person name="Cullen D."/>
            <person name="Grigoriev I.V."/>
            <person name="Hibbett D.S."/>
        </authorList>
    </citation>
    <scope>NUCLEOTIDE SEQUENCE [LARGE SCALE GENOMIC DNA]</scope>
    <source>
        <strain evidence="7 8">DJM-731 SS1</strain>
    </source>
</reference>
<comment type="catalytic activity">
    <reaction evidence="3">
        <text>a diacylglycerol + H2O = a monoacylglycerol + a fatty acid + H(+)</text>
        <dbReference type="Rhea" id="RHEA:32731"/>
        <dbReference type="ChEBI" id="CHEBI:15377"/>
        <dbReference type="ChEBI" id="CHEBI:15378"/>
        <dbReference type="ChEBI" id="CHEBI:17408"/>
        <dbReference type="ChEBI" id="CHEBI:18035"/>
        <dbReference type="ChEBI" id="CHEBI:28868"/>
    </reaction>
</comment>
<dbReference type="InterPro" id="IPR029058">
    <property type="entry name" value="AB_hydrolase_fold"/>
</dbReference>
<comment type="catalytic activity">
    <reaction evidence="4">
        <text>a monoacylglycerol + H2O = glycerol + a fatty acid + H(+)</text>
        <dbReference type="Rhea" id="RHEA:15245"/>
        <dbReference type="ChEBI" id="CHEBI:15377"/>
        <dbReference type="ChEBI" id="CHEBI:15378"/>
        <dbReference type="ChEBI" id="CHEBI:17408"/>
        <dbReference type="ChEBI" id="CHEBI:17754"/>
        <dbReference type="ChEBI" id="CHEBI:28868"/>
    </reaction>
</comment>
<dbReference type="AlphaFoldDB" id="M5FSS7"/>
<dbReference type="InterPro" id="IPR002921">
    <property type="entry name" value="Fungal_lipase-type"/>
</dbReference>
<accession>M5FSS7</accession>
<evidence type="ECO:0000256" key="1">
    <source>
        <dbReference type="ARBA" id="ARBA00023157"/>
    </source>
</evidence>
<dbReference type="CDD" id="cd00519">
    <property type="entry name" value="Lipase_3"/>
    <property type="match status" value="1"/>
</dbReference>
<evidence type="ECO:0000259" key="6">
    <source>
        <dbReference type="Pfam" id="PF01764"/>
    </source>
</evidence>
<dbReference type="OrthoDB" id="426718at2759"/>
<feature type="domain" description="Fungal lipase-type" evidence="6">
    <location>
        <begin position="101"/>
        <end position="239"/>
    </location>
</feature>
<evidence type="ECO:0000313" key="8">
    <source>
        <dbReference type="Proteomes" id="UP000030653"/>
    </source>
</evidence>
<protein>
    <submittedName>
        <fullName evidence="7">Lipase</fullName>
    </submittedName>
</protein>
<keyword evidence="8" id="KW-1185">Reference proteome</keyword>
<dbReference type="Pfam" id="PF01764">
    <property type="entry name" value="Lipase_3"/>
    <property type="match status" value="1"/>
</dbReference>
<dbReference type="GO" id="GO:0006629">
    <property type="term" value="P:lipid metabolic process"/>
    <property type="evidence" value="ECO:0007669"/>
    <property type="project" value="InterPro"/>
</dbReference>
<gene>
    <name evidence="7" type="ORF">DACRYDRAFT_118618</name>
</gene>
<keyword evidence="5" id="KW-0732">Signal</keyword>
<sequence length="296" mass="31136">MGFIRLALFGSIALSFVLAVPLLPRENTAAVTPLTTAQISSITPFAHMASASYCSSASNMSWSCGAQCEALPGMVPLAAGGNNDAVPDWYVAYYPSAGAAVVAHQGTNTASLDSWIDDLSFMLVDIDQTYFPGTSGLEVHEGFQSTFESTAASVLSGVQTAISSHGATQVYVVGHSLGAAIALFDALYLHEKVNVTITVRLFGLPRVGSQAFANYVDSNLGGLYHVTNDNDIVPRLPSTDFGFERPSGEVFITSSGGSTYDFCPGQENYNCAIGISFLDDSFSPHDGLYAGVMMGC</sequence>
<dbReference type="PANTHER" id="PTHR45856">
    <property type="entry name" value="ALPHA/BETA-HYDROLASES SUPERFAMILY PROTEIN"/>
    <property type="match status" value="1"/>
</dbReference>
<dbReference type="Gene3D" id="3.40.50.1820">
    <property type="entry name" value="alpha/beta hydrolase"/>
    <property type="match status" value="1"/>
</dbReference>
<evidence type="ECO:0000256" key="4">
    <source>
        <dbReference type="ARBA" id="ARBA00048461"/>
    </source>
</evidence>